<proteinExistence type="predicted"/>
<comment type="caution">
    <text evidence="1">The sequence shown here is derived from an EMBL/GenBank/DDBJ whole genome shotgun (WGS) entry which is preliminary data.</text>
</comment>
<protein>
    <submittedName>
        <fullName evidence="1">Uncharacterized protein</fullName>
    </submittedName>
</protein>
<dbReference type="EMBL" id="JARBHB010000003">
    <property type="protein sequence ID" value="KAJ8888759.1"/>
    <property type="molecule type" value="Genomic_DNA"/>
</dbReference>
<organism evidence="1 2">
    <name type="scientific">Dryococelus australis</name>
    <dbReference type="NCBI Taxonomy" id="614101"/>
    <lineage>
        <taxon>Eukaryota</taxon>
        <taxon>Metazoa</taxon>
        <taxon>Ecdysozoa</taxon>
        <taxon>Arthropoda</taxon>
        <taxon>Hexapoda</taxon>
        <taxon>Insecta</taxon>
        <taxon>Pterygota</taxon>
        <taxon>Neoptera</taxon>
        <taxon>Polyneoptera</taxon>
        <taxon>Phasmatodea</taxon>
        <taxon>Verophasmatodea</taxon>
        <taxon>Anareolatae</taxon>
        <taxon>Phasmatidae</taxon>
        <taxon>Eurycanthinae</taxon>
        <taxon>Dryococelus</taxon>
    </lineage>
</organism>
<gene>
    <name evidence="1" type="ORF">PR048_008251</name>
</gene>
<evidence type="ECO:0000313" key="1">
    <source>
        <dbReference type="EMBL" id="KAJ8888759.1"/>
    </source>
</evidence>
<evidence type="ECO:0000313" key="2">
    <source>
        <dbReference type="Proteomes" id="UP001159363"/>
    </source>
</evidence>
<accession>A0ABQ9HXF0</accession>
<keyword evidence="2" id="KW-1185">Reference proteome</keyword>
<reference evidence="1 2" key="1">
    <citation type="submission" date="2023-02" db="EMBL/GenBank/DDBJ databases">
        <title>LHISI_Scaffold_Assembly.</title>
        <authorList>
            <person name="Stuart O.P."/>
            <person name="Cleave R."/>
            <person name="Magrath M.J.L."/>
            <person name="Mikheyev A.S."/>
        </authorList>
    </citation>
    <scope>NUCLEOTIDE SEQUENCE [LARGE SCALE GENOMIC DNA]</scope>
    <source>
        <strain evidence="1">Daus_M_001</strain>
        <tissue evidence="1">Leg muscle</tissue>
    </source>
</reference>
<name>A0ABQ9HXF0_9NEOP</name>
<dbReference type="Proteomes" id="UP001159363">
    <property type="component" value="Chromosome 3"/>
</dbReference>
<sequence length="595" mass="65795">MAPGIVILEVTRVHYVKTPQCWEHFTYPECYNRPLSSCYHGQTPAVLRRRPNRAQTIAALDCNGGGNGFVWHDSHLRKFCVDPAGNQVQFAWWKVTTINSYPSHGPELCSSMFLKRAGSLKPTKFIAPQSARNITLTAFFDIQEPILLEFKDLNDTISAQRYTKIPNLHKAVIKMQHDSGRLHVGRVVDALANNKLEARIGKRATDNAGTNVLARHQAGAGCARSYLSPRRPNTTHWIACSPPTKAIRAQFPAGSLRIFACDNRADDAIGRRVFSMISLSSPPSFRGCSILTSITHIGSQDLDPAMIYAEGHRSANVSRRGLQREGTLCHNVPQMTWAHPFQPPFCGQSRDTQHMAMRVFRERFISAVPVIHNVQCLVRGLDHVTVECHRSVRFVAARGEPHTKVHATTRDWRKGGVIVCMMHDTSRYDTASRTVGTAQALVTHVSRVQFPAGRLPDLRMWESYQTMPLVGGFSSVFSRFPHPYIPALPHTLLVSPPIGSQDIDRAGTEPHCWAFSCPLLSTHCGPLRNPIITRVQSKLPLAVEGVGRPSPRPTDQQQGVPLMHVIGSTVAVCEDNLCSSDARNPGGFAASTTNA</sequence>